<feature type="region of interest" description="Disordered" evidence="2">
    <location>
        <begin position="163"/>
        <end position="205"/>
    </location>
</feature>
<name>A0A835YI65_9CHLO</name>
<keyword evidence="1" id="KW-0175">Coiled coil</keyword>
<evidence type="ECO:0000256" key="1">
    <source>
        <dbReference type="SAM" id="Coils"/>
    </source>
</evidence>
<evidence type="ECO:0000256" key="2">
    <source>
        <dbReference type="SAM" id="MobiDB-lite"/>
    </source>
</evidence>
<proteinExistence type="predicted"/>
<protein>
    <submittedName>
        <fullName evidence="3">Uncharacterized protein</fullName>
    </submittedName>
</protein>
<dbReference type="EMBL" id="JAEHOE010000002">
    <property type="protein sequence ID" value="KAG2501411.1"/>
    <property type="molecule type" value="Genomic_DNA"/>
</dbReference>
<gene>
    <name evidence="3" type="ORF">HYH03_001194</name>
</gene>
<feature type="region of interest" description="Disordered" evidence="2">
    <location>
        <begin position="241"/>
        <end position="264"/>
    </location>
</feature>
<keyword evidence="4" id="KW-1185">Reference proteome</keyword>
<dbReference type="Proteomes" id="UP000612055">
    <property type="component" value="Unassembled WGS sequence"/>
</dbReference>
<sequence>MKFLEELGSKGKVQRFLQSGDYRARIQGIMLSLDRSLDPFGRILGLQQNSDLKRRLAEVQAELRNVKLEVMDRMEQLAETVKTEFENLRKNDGSSSPSKLRTALLECLRDSGLVAGGGEGTPSIRDLEDSLAASRSALSGLSRQKAEAEALYMEQILAVLSPQPGASSTHAAGPPPQSAAAGPGPSTHCGAPASAPPLPAAHLTPAAEPSPAAFFGAQSPAHNCWAPPAAHFGAPSPSQYPPPCQPYGPQAPLLPPSTSAPQPHCWQQQEHFPLTSPLTSSPLQEHFPLMSPLTSPPHEAPLGPPEGGWLRASASLPHGVYGAYGAYMRGEGGGQRGRA</sequence>
<reference evidence="3" key="1">
    <citation type="journal article" date="2020" name="bioRxiv">
        <title>Comparative genomics of Chlamydomonas.</title>
        <authorList>
            <person name="Craig R.J."/>
            <person name="Hasan A.R."/>
            <person name="Ness R.W."/>
            <person name="Keightley P.D."/>
        </authorList>
    </citation>
    <scope>NUCLEOTIDE SEQUENCE</scope>
    <source>
        <strain evidence="3">CCAP 11/70</strain>
    </source>
</reference>
<evidence type="ECO:0000313" key="3">
    <source>
        <dbReference type="EMBL" id="KAG2501411.1"/>
    </source>
</evidence>
<accession>A0A835YI65</accession>
<feature type="coiled-coil region" evidence="1">
    <location>
        <begin position="49"/>
        <end position="91"/>
    </location>
</feature>
<dbReference type="AlphaFoldDB" id="A0A835YI65"/>
<evidence type="ECO:0000313" key="4">
    <source>
        <dbReference type="Proteomes" id="UP000612055"/>
    </source>
</evidence>
<comment type="caution">
    <text evidence="3">The sequence shown here is derived from an EMBL/GenBank/DDBJ whole genome shotgun (WGS) entry which is preliminary data.</text>
</comment>
<organism evidence="3 4">
    <name type="scientific">Edaphochlamys debaryana</name>
    <dbReference type="NCBI Taxonomy" id="47281"/>
    <lineage>
        <taxon>Eukaryota</taxon>
        <taxon>Viridiplantae</taxon>
        <taxon>Chlorophyta</taxon>
        <taxon>core chlorophytes</taxon>
        <taxon>Chlorophyceae</taxon>
        <taxon>CS clade</taxon>
        <taxon>Chlamydomonadales</taxon>
        <taxon>Chlamydomonadales incertae sedis</taxon>
        <taxon>Edaphochlamys</taxon>
    </lineage>
</organism>